<dbReference type="AlphaFoldDB" id="A0A4R8XPF2"/>
<dbReference type="Proteomes" id="UP000298433">
    <property type="component" value="Unassembled WGS sequence"/>
</dbReference>
<dbReference type="GO" id="GO:0016491">
    <property type="term" value="F:oxidoreductase activity"/>
    <property type="evidence" value="ECO:0007669"/>
    <property type="project" value="TreeGrafter"/>
</dbReference>
<dbReference type="PANTHER" id="PTHR42923:SF3">
    <property type="entry name" value="PROTOPORPHYRINOGEN OXIDASE"/>
    <property type="match status" value="1"/>
</dbReference>
<dbReference type="Gene3D" id="3.90.660.20">
    <property type="entry name" value="Protoporphyrinogen oxidase, mitochondrial, domain 2"/>
    <property type="match status" value="1"/>
</dbReference>
<dbReference type="OrthoDB" id="3450553at2"/>
<dbReference type="PANTHER" id="PTHR42923">
    <property type="entry name" value="PROTOPORPHYRINOGEN OXIDASE"/>
    <property type="match status" value="1"/>
</dbReference>
<name>A0A4R8XPF2_9MICO</name>
<comment type="caution">
    <text evidence="1">The sequence shown here is derived from an EMBL/GenBank/DDBJ whole genome shotgun (WGS) entry which is preliminary data.</text>
</comment>
<dbReference type="EMBL" id="SOGN01000044">
    <property type="protein sequence ID" value="TFC79645.1"/>
    <property type="molecule type" value="Genomic_DNA"/>
</dbReference>
<evidence type="ECO:0008006" key="3">
    <source>
        <dbReference type="Google" id="ProtNLM"/>
    </source>
</evidence>
<protein>
    <recommendedName>
        <fullName evidence="3">FAD-dependent oxidoreductase</fullName>
    </recommendedName>
</protein>
<gene>
    <name evidence="1" type="ORF">E3T23_10320</name>
</gene>
<reference evidence="1 2" key="1">
    <citation type="submission" date="2019-03" db="EMBL/GenBank/DDBJ databases">
        <title>Genomics of glacier-inhabiting Cryobacterium strains.</title>
        <authorList>
            <person name="Liu Q."/>
            <person name="Xin Y.-H."/>
        </authorList>
    </citation>
    <scope>NUCLEOTIDE SEQUENCE [LARGE SCALE GENOMIC DNA]</scope>
    <source>
        <strain evidence="1 2">TMT2-48-2</strain>
    </source>
</reference>
<sequence length="87" mass="9415">MLEQLRTEPTRVTIVGAGISGLATACFLHHSLGDEAQITVVEGTDRRGGKISTRTLAGHPFDTGPDSLMVRSPWWRLCSRISVCPVP</sequence>
<evidence type="ECO:0000313" key="2">
    <source>
        <dbReference type="Proteomes" id="UP000298433"/>
    </source>
</evidence>
<dbReference type="Pfam" id="PF13450">
    <property type="entry name" value="NAD_binding_8"/>
    <property type="match status" value="1"/>
</dbReference>
<keyword evidence="2" id="KW-1185">Reference proteome</keyword>
<proteinExistence type="predicted"/>
<dbReference type="PROSITE" id="PS51257">
    <property type="entry name" value="PROKAR_LIPOPROTEIN"/>
    <property type="match status" value="1"/>
</dbReference>
<organism evidence="1 2">
    <name type="scientific">Cryobacterium cheniae</name>
    <dbReference type="NCBI Taxonomy" id="1259262"/>
    <lineage>
        <taxon>Bacteria</taxon>
        <taxon>Bacillati</taxon>
        <taxon>Actinomycetota</taxon>
        <taxon>Actinomycetes</taxon>
        <taxon>Micrococcales</taxon>
        <taxon>Microbacteriaceae</taxon>
        <taxon>Cryobacterium</taxon>
    </lineage>
</organism>
<evidence type="ECO:0000313" key="1">
    <source>
        <dbReference type="EMBL" id="TFC79645.1"/>
    </source>
</evidence>
<dbReference type="SUPFAM" id="SSF51905">
    <property type="entry name" value="FAD/NAD(P)-binding domain"/>
    <property type="match status" value="1"/>
</dbReference>
<dbReference type="Gene3D" id="3.50.50.60">
    <property type="entry name" value="FAD/NAD(P)-binding domain"/>
    <property type="match status" value="1"/>
</dbReference>
<accession>A0A4R8XPF2</accession>
<dbReference type="InterPro" id="IPR036188">
    <property type="entry name" value="FAD/NAD-bd_sf"/>
</dbReference>
<dbReference type="InterPro" id="IPR050464">
    <property type="entry name" value="Zeta_carotene_desat/Oxidored"/>
</dbReference>